<sequence length="91" mass="10685">MLCYLFTNPSKLKLLGKHSKQFERLSKEVAKLVLEKVEDLTFNPYLGKPLRGRLEGLRSLRAGEYRVIYRVVQEEGEVHIITIGHRKRVYK</sequence>
<gene>
    <name evidence="2" type="ORF">DRJ31_10925</name>
</gene>
<dbReference type="InterPro" id="IPR007712">
    <property type="entry name" value="RelE/ParE_toxin"/>
</dbReference>
<dbReference type="Pfam" id="PF05016">
    <property type="entry name" value="ParE_toxin"/>
    <property type="match status" value="1"/>
</dbReference>
<dbReference type="InterPro" id="IPR035093">
    <property type="entry name" value="RelE/ParE_toxin_dom_sf"/>
</dbReference>
<dbReference type="PANTHER" id="PTHR35601:SF1">
    <property type="entry name" value="TOXIN RELE"/>
    <property type="match status" value="1"/>
</dbReference>
<dbReference type="AlphaFoldDB" id="A0A497ELT8"/>
<dbReference type="EMBL" id="QMQV01000235">
    <property type="protein sequence ID" value="RLE45706.1"/>
    <property type="molecule type" value="Genomic_DNA"/>
</dbReference>
<keyword evidence="1" id="KW-1277">Toxin-antitoxin system</keyword>
<evidence type="ECO:0000313" key="3">
    <source>
        <dbReference type="Proteomes" id="UP000278475"/>
    </source>
</evidence>
<evidence type="ECO:0000313" key="2">
    <source>
        <dbReference type="EMBL" id="RLE45706.1"/>
    </source>
</evidence>
<evidence type="ECO:0000256" key="1">
    <source>
        <dbReference type="ARBA" id="ARBA00022649"/>
    </source>
</evidence>
<proteinExistence type="predicted"/>
<dbReference type="Proteomes" id="UP000278475">
    <property type="component" value="Unassembled WGS sequence"/>
</dbReference>
<dbReference type="SUPFAM" id="SSF143011">
    <property type="entry name" value="RelE-like"/>
    <property type="match status" value="1"/>
</dbReference>
<organism evidence="2 3">
    <name type="scientific">Thermoproteota archaeon</name>
    <dbReference type="NCBI Taxonomy" id="2056631"/>
    <lineage>
        <taxon>Archaea</taxon>
        <taxon>Thermoproteota</taxon>
    </lineage>
</organism>
<protein>
    <submittedName>
        <fullName evidence="2">Type II toxin-antitoxin system mRNA interferase toxin, RelE/StbE family</fullName>
    </submittedName>
</protein>
<comment type="caution">
    <text evidence="2">The sequence shown here is derived from an EMBL/GenBank/DDBJ whole genome shotgun (WGS) entry which is preliminary data.</text>
</comment>
<name>A0A497ELT8_9CREN</name>
<dbReference type="Gene3D" id="3.30.2310.20">
    <property type="entry name" value="RelE-like"/>
    <property type="match status" value="1"/>
</dbReference>
<accession>A0A497ELT8</accession>
<dbReference type="NCBIfam" id="TIGR02385">
    <property type="entry name" value="RelE_StbE"/>
    <property type="match status" value="1"/>
</dbReference>
<reference evidence="2 3" key="1">
    <citation type="submission" date="2018-06" db="EMBL/GenBank/DDBJ databases">
        <title>Extensive metabolic versatility and redundancy in microbially diverse, dynamic hydrothermal sediments.</title>
        <authorList>
            <person name="Dombrowski N."/>
            <person name="Teske A."/>
            <person name="Baker B.J."/>
        </authorList>
    </citation>
    <scope>NUCLEOTIDE SEQUENCE [LARGE SCALE GENOMIC DNA]</scope>
    <source>
        <strain evidence="2">B66_G16</strain>
    </source>
</reference>
<dbReference type="PANTHER" id="PTHR35601">
    <property type="entry name" value="TOXIN RELE"/>
    <property type="match status" value="1"/>
</dbReference>